<dbReference type="InParanoid" id="D8R391"/>
<dbReference type="PANTHER" id="PTHR21477">
    <property type="entry name" value="ZGC:172139"/>
    <property type="match status" value="1"/>
</dbReference>
<keyword evidence="3" id="KW-1185">Reference proteome</keyword>
<dbReference type="AlphaFoldDB" id="D8R391"/>
<dbReference type="HOGENOM" id="CLU_038216_1_0_1"/>
<dbReference type="KEGG" id="smo:SELMODRAFT_406886"/>
<dbReference type="OMA" id="RCKVMIA"/>
<gene>
    <name evidence="2" type="ORF">SELMODRAFT_406886</name>
</gene>
<dbReference type="EMBL" id="GL377571">
    <property type="protein sequence ID" value="EFJ33236.1"/>
    <property type="molecule type" value="Genomic_DNA"/>
</dbReference>
<feature type="region of interest" description="Disordered" evidence="1">
    <location>
        <begin position="123"/>
        <end position="164"/>
    </location>
</feature>
<dbReference type="FunCoup" id="D8R391">
    <property type="interactions" value="647"/>
</dbReference>
<protein>
    <recommendedName>
        <fullName evidence="4">Protein PHLOEM PROTEIN 2-LIKE A10</fullName>
    </recommendedName>
</protein>
<dbReference type="PANTHER" id="PTHR21477:SF12">
    <property type="entry name" value="PROTEIN PHLOEM PROTEIN 2-LIKE A10"/>
    <property type="match status" value="1"/>
</dbReference>
<accession>D8R391</accession>
<evidence type="ECO:0008006" key="4">
    <source>
        <dbReference type="Google" id="ProtNLM"/>
    </source>
</evidence>
<feature type="compositionally biased region" description="Basic and acidic residues" evidence="1">
    <location>
        <begin position="133"/>
        <end position="145"/>
    </location>
</feature>
<dbReference type="eggNOG" id="ENOG502QRNR">
    <property type="taxonomic scope" value="Eukaryota"/>
</dbReference>
<organism evidence="3">
    <name type="scientific">Selaginella moellendorffii</name>
    <name type="common">Spikemoss</name>
    <dbReference type="NCBI Taxonomy" id="88036"/>
    <lineage>
        <taxon>Eukaryota</taxon>
        <taxon>Viridiplantae</taxon>
        <taxon>Streptophyta</taxon>
        <taxon>Embryophyta</taxon>
        <taxon>Tracheophyta</taxon>
        <taxon>Lycopodiopsida</taxon>
        <taxon>Selaginellales</taxon>
        <taxon>Selaginellaceae</taxon>
        <taxon>Selaginella</taxon>
    </lineage>
</organism>
<name>D8R391_SELML</name>
<dbReference type="Gramene" id="EFJ33236">
    <property type="protein sequence ID" value="EFJ33236"/>
    <property type="gene ID" value="SELMODRAFT_406886"/>
</dbReference>
<evidence type="ECO:0000313" key="2">
    <source>
        <dbReference type="EMBL" id="EFJ33236.1"/>
    </source>
</evidence>
<evidence type="ECO:0000313" key="3">
    <source>
        <dbReference type="Proteomes" id="UP000001514"/>
    </source>
</evidence>
<evidence type="ECO:0000256" key="1">
    <source>
        <dbReference type="SAM" id="MobiDB-lite"/>
    </source>
</evidence>
<dbReference type="OrthoDB" id="1641131at2759"/>
<sequence length="535" mass="58079">MVLSARRRKRILLLAAAAGVGGYASYKVYKSSFVTRKRRRVASLIDSFVQMIEVFAMGIDSTSLLAGDLRNFLLSDDDEVPRSLKQGLKIANCREFQDALTAFSSCVSRGLVRSVADAGSDEFSVSRRRNGRQSHEKGSRSRDGNAKFQNGGEECDSSMECSSLKQEDRLPERVLHKIFSDPGKGFASAVLGSVARNTILSILEGLQIQHNRSNWDSRGLAPDVCPPEQGLEQPFPFEASDTLLDLCSSNRGRSFVAACIEAFVGTAVTVFLEKTKDVNFYEEVVAGVTKPSHQAAVKDLFSSVCSSAVETFVRTSHEVLSSSPPTGEAGAQEHLKKEVVKELVKTVDCFNDGLGAASESDSLAASEKTCKTAAPSSLEELEGQANMILVTSSRGSSRINVLPNWVDGISRTLAVPSNRKLLIDVAGTVTSEAIHSFFDVFLGVLSPYLRGNLQLRGLTRRERDARSYNLAEVVEDHGGRENPSGGITRKPGRLARFWAWVSEACKDVAGRILVMLTLSSAMAMHVLFDVPALEA</sequence>
<proteinExistence type="predicted"/>
<dbReference type="Proteomes" id="UP000001514">
    <property type="component" value="Unassembled WGS sequence"/>
</dbReference>
<reference evidence="2 3" key="1">
    <citation type="journal article" date="2011" name="Science">
        <title>The Selaginella genome identifies genetic changes associated with the evolution of vascular plants.</title>
        <authorList>
            <person name="Banks J.A."/>
            <person name="Nishiyama T."/>
            <person name="Hasebe M."/>
            <person name="Bowman J.L."/>
            <person name="Gribskov M."/>
            <person name="dePamphilis C."/>
            <person name="Albert V.A."/>
            <person name="Aono N."/>
            <person name="Aoyama T."/>
            <person name="Ambrose B.A."/>
            <person name="Ashton N.W."/>
            <person name="Axtell M.J."/>
            <person name="Barker E."/>
            <person name="Barker M.S."/>
            <person name="Bennetzen J.L."/>
            <person name="Bonawitz N.D."/>
            <person name="Chapple C."/>
            <person name="Cheng C."/>
            <person name="Correa L.G."/>
            <person name="Dacre M."/>
            <person name="DeBarry J."/>
            <person name="Dreyer I."/>
            <person name="Elias M."/>
            <person name="Engstrom E.M."/>
            <person name="Estelle M."/>
            <person name="Feng L."/>
            <person name="Finet C."/>
            <person name="Floyd S.K."/>
            <person name="Frommer W.B."/>
            <person name="Fujita T."/>
            <person name="Gramzow L."/>
            <person name="Gutensohn M."/>
            <person name="Harholt J."/>
            <person name="Hattori M."/>
            <person name="Heyl A."/>
            <person name="Hirai T."/>
            <person name="Hiwatashi Y."/>
            <person name="Ishikawa M."/>
            <person name="Iwata M."/>
            <person name="Karol K.G."/>
            <person name="Koehler B."/>
            <person name="Kolukisaoglu U."/>
            <person name="Kubo M."/>
            <person name="Kurata T."/>
            <person name="Lalonde S."/>
            <person name="Li K."/>
            <person name="Li Y."/>
            <person name="Litt A."/>
            <person name="Lyons E."/>
            <person name="Manning G."/>
            <person name="Maruyama T."/>
            <person name="Michael T.P."/>
            <person name="Mikami K."/>
            <person name="Miyazaki S."/>
            <person name="Morinaga S."/>
            <person name="Murata T."/>
            <person name="Mueller-Roeber B."/>
            <person name="Nelson D.R."/>
            <person name="Obara M."/>
            <person name="Oguri Y."/>
            <person name="Olmstead R.G."/>
            <person name="Onodera N."/>
            <person name="Petersen B.L."/>
            <person name="Pils B."/>
            <person name="Prigge M."/>
            <person name="Rensing S.A."/>
            <person name="Riano-Pachon D.M."/>
            <person name="Roberts A.W."/>
            <person name="Sato Y."/>
            <person name="Scheller H.V."/>
            <person name="Schulz B."/>
            <person name="Schulz C."/>
            <person name="Shakirov E.V."/>
            <person name="Shibagaki N."/>
            <person name="Shinohara N."/>
            <person name="Shippen D.E."/>
            <person name="Soerensen I."/>
            <person name="Sotooka R."/>
            <person name="Sugimoto N."/>
            <person name="Sugita M."/>
            <person name="Sumikawa N."/>
            <person name="Tanurdzic M."/>
            <person name="Theissen G."/>
            <person name="Ulvskov P."/>
            <person name="Wakazuki S."/>
            <person name="Weng J.K."/>
            <person name="Willats W.W."/>
            <person name="Wipf D."/>
            <person name="Wolf P.G."/>
            <person name="Yang L."/>
            <person name="Zimmer A.D."/>
            <person name="Zhu Q."/>
            <person name="Mitros T."/>
            <person name="Hellsten U."/>
            <person name="Loque D."/>
            <person name="Otillar R."/>
            <person name="Salamov A."/>
            <person name="Schmutz J."/>
            <person name="Shapiro H."/>
            <person name="Lindquist E."/>
            <person name="Lucas S."/>
            <person name="Rokhsar D."/>
            <person name="Grigoriev I.V."/>
        </authorList>
    </citation>
    <scope>NUCLEOTIDE SEQUENCE [LARGE SCALE GENOMIC DNA]</scope>
</reference>
<dbReference type="InterPro" id="IPR019141">
    <property type="entry name" value="DUF2045"/>
</dbReference>